<dbReference type="GO" id="GO:0003697">
    <property type="term" value="F:single-stranded DNA binding"/>
    <property type="evidence" value="ECO:0007669"/>
    <property type="project" value="InterPro"/>
</dbReference>
<feature type="region of interest" description="Disordered" evidence="8">
    <location>
        <begin position="228"/>
        <end position="356"/>
    </location>
</feature>
<comment type="caution">
    <text evidence="9">The sequence shown here is derived from an EMBL/GenBank/DDBJ whole genome shotgun (WGS) entry which is preliminary data.</text>
</comment>
<dbReference type="SUPFAM" id="SSF143081">
    <property type="entry name" value="BB1717-like"/>
    <property type="match status" value="1"/>
</dbReference>
<accession>A0A8H5BNT3</accession>
<reference evidence="9 10" key="1">
    <citation type="journal article" date="2020" name="ISME J.">
        <title>Uncovering the hidden diversity of litter-decomposition mechanisms in mushroom-forming fungi.</title>
        <authorList>
            <person name="Floudas D."/>
            <person name="Bentzer J."/>
            <person name="Ahren D."/>
            <person name="Johansson T."/>
            <person name="Persson P."/>
            <person name="Tunlid A."/>
        </authorList>
    </citation>
    <scope>NUCLEOTIDE SEQUENCE [LARGE SCALE GENOMIC DNA]</scope>
    <source>
        <strain evidence="9 10">CBS 175.51</strain>
    </source>
</reference>
<feature type="compositionally biased region" description="Low complexity" evidence="8">
    <location>
        <begin position="332"/>
        <end position="343"/>
    </location>
</feature>
<dbReference type="Gene3D" id="3.90.1680.10">
    <property type="entry name" value="SOS response associated peptidase-like"/>
    <property type="match status" value="1"/>
</dbReference>
<keyword evidence="7" id="KW-0456">Lyase</keyword>
<dbReference type="PANTHER" id="PTHR13604:SF0">
    <property type="entry name" value="ABASIC SITE PROCESSING PROTEIN HMCES"/>
    <property type="match status" value="1"/>
</dbReference>
<evidence type="ECO:0000256" key="7">
    <source>
        <dbReference type="ARBA" id="ARBA00023239"/>
    </source>
</evidence>
<dbReference type="GO" id="GO:0006508">
    <property type="term" value="P:proteolysis"/>
    <property type="evidence" value="ECO:0007669"/>
    <property type="project" value="UniProtKB-KW"/>
</dbReference>
<evidence type="ECO:0000313" key="10">
    <source>
        <dbReference type="Proteomes" id="UP000541558"/>
    </source>
</evidence>
<evidence type="ECO:0000313" key="9">
    <source>
        <dbReference type="EMBL" id="KAF5326598.1"/>
    </source>
</evidence>
<evidence type="ECO:0000256" key="6">
    <source>
        <dbReference type="ARBA" id="ARBA00023125"/>
    </source>
</evidence>
<evidence type="ECO:0000256" key="4">
    <source>
        <dbReference type="ARBA" id="ARBA00022801"/>
    </source>
</evidence>
<keyword evidence="3" id="KW-0227">DNA damage</keyword>
<keyword evidence="2" id="KW-0645">Protease</keyword>
<dbReference type="Proteomes" id="UP000541558">
    <property type="component" value="Unassembled WGS sequence"/>
</dbReference>
<dbReference type="GO" id="GO:0106300">
    <property type="term" value="P:protein-DNA covalent cross-linking repair"/>
    <property type="evidence" value="ECO:0007669"/>
    <property type="project" value="InterPro"/>
</dbReference>
<dbReference type="OrthoDB" id="2111841at2759"/>
<dbReference type="InterPro" id="IPR036590">
    <property type="entry name" value="SRAP-like"/>
</dbReference>
<gene>
    <name evidence="9" type="ORF">D9611_000888</name>
</gene>
<dbReference type="EMBL" id="JAACJK010000163">
    <property type="protein sequence ID" value="KAF5326598.1"/>
    <property type="molecule type" value="Genomic_DNA"/>
</dbReference>
<dbReference type="GO" id="GO:0016829">
    <property type="term" value="F:lyase activity"/>
    <property type="evidence" value="ECO:0007669"/>
    <property type="project" value="UniProtKB-KW"/>
</dbReference>
<evidence type="ECO:0000256" key="2">
    <source>
        <dbReference type="ARBA" id="ARBA00022670"/>
    </source>
</evidence>
<comment type="similarity">
    <text evidence="1">Belongs to the SOS response-associated peptidase family.</text>
</comment>
<sequence>MCTHFDLHSKDVGQLLKDGNNISTESWINEGGFTPLYNVRRSSAVPIIRRRDPASVPNLSSMQWDAYRDSPLVLETMTWGIERTTVNDTVKMNITAKAETVLAKNVQYWDSLKGVGRCVVPCNGYYIIPKGAKKPVLYVKRRDGHLLLLAGLHDASKSQFAIITTQSSSGLPLEGLAHGRPVVFEAEFEVNQWLTASSWLTINAKSIITKALDLVRLPLDQHQVSPAIRLDPNTESSDLIVEYRPTTPPPKPARKSRAKGKTAAEPPRTPSPSHSPVAGPSTLTPNRNAGAGTSGTSTAKKRKASELEAGETINNEETTPSKTSKTKGGKKGSTALAKAAKGSRSLTSYFPGLKKP</sequence>
<keyword evidence="4" id="KW-0378">Hydrolase</keyword>
<evidence type="ECO:0000256" key="5">
    <source>
        <dbReference type="ARBA" id="ARBA00023124"/>
    </source>
</evidence>
<evidence type="ECO:0000256" key="3">
    <source>
        <dbReference type="ARBA" id="ARBA00022763"/>
    </source>
</evidence>
<keyword evidence="6" id="KW-0238">DNA-binding</keyword>
<protein>
    <submittedName>
        <fullName evidence="9">Uncharacterized protein</fullName>
    </submittedName>
</protein>
<dbReference type="GO" id="GO:0008233">
    <property type="term" value="F:peptidase activity"/>
    <property type="evidence" value="ECO:0007669"/>
    <property type="project" value="UniProtKB-KW"/>
</dbReference>
<dbReference type="InterPro" id="IPR003738">
    <property type="entry name" value="SRAP"/>
</dbReference>
<evidence type="ECO:0000256" key="1">
    <source>
        <dbReference type="ARBA" id="ARBA00008136"/>
    </source>
</evidence>
<proteinExistence type="inferred from homology"/>
<dbReference type="PANTHER" id="PTHR13604">
    <property type="entry name" value="DC12-RELATED"/>
    <property type="match status" value="1"/>
</dbReference>
<dbReference type="AlphaFoldDB" id="A0A8H5BNT3"/>
<keyword evidence="5" id="KW-0190">Covalent protein-DNA linkage</keyword>
<keyword evidence="10" id="KW-1185">Reference proteome</keyword>
<name>A0A8H5BNT3_9AGAR</name>
<evidence type="ECO:0000256" key="8">
    <source>
        <dbReference type="SAM" id="MobiDB-lite"/>
    </source>
</evidence>
<dbReference type="Pfam" id="PF02586">
    <property type="entry name" value="SRAP"/>
    <property type="match status" value="1"/>
</dbReference>
<organism evidence="9 10">
    <name type="scientific">Ephemerocybe angulata</name>
    <dbReference type="NCBI Taxonomy" id="980116"/>
    <lineage>
        <taxon>Eukaryota</taxon>
        <taxon>Fungi</taxon>
        <taxon>Dikarya</taxon>
        <taxon>Basidiomycota</taxon>
        <taxon>Agaricomycotina</taxon>
        <taxon>Agaricomycetes</taxon>
        <taxon>Agaricomycetidae</taxon>
        <taxon>Agaricales</taxon>
        <taxon>Agaricineae</taxon>
        <taxon>Psathyrellaceae</taxon>
        <taxon>Ephemerocybe</taxon>
    </lineage>
</organism>